<dbReference type="VEuPathDB" id="FungiDB:PPTG_17864"/>
<sequence>MESASPRKQQRLHNNQLLKSNLALTRPLKTGFVVAQGGLSKMPDLKSPPETRQKYYLENPDGGFPLEEYPTVFRDGRTDRSRYPRMICADVERPQVLQNSVHGAQDRANMPIDLSVSEQLRGFERQRKELLRAVFDAETTALAFATNQKDIHLVISRSAALVDIWEGAATQMVMYSDDEAKDALLQSQTCVINANTSLEKYVCDAAETSQIFASIYEGREHYTAKTTKHLKNLYWMGKERLEEILQDTGDRPANITLVNPAAQYQLAMATTVSDASVALEAPVRASSPDEVAPAHRRKRLKIPPVTPQSSLPSVSNLLSEDARDVSADVSTAAVGGDASSGGNDCGNEPGSDEDLNRSEEIAVDSNSDAEFSNGGDMESDESSNSDESVFEDANVEKADTSILRTVEILGLCTPTRQI</sequence>
<dbReference type="RefSeq" id="XP_008913981.1">
    <property type="nucleotide sequence ID" value="XM_008915733.1"/>
</dbReference>
<evidence type="ECO:0000313" key="2">
    <source>
        <dbReference type="EMBL" id="ETN00660.1"/>
    </source>
</evidence>
<dbReference type="Proteomes" id="UP000018817">
    <property type="component" value="Unassembled WGS sequence"/>
</dbReference>
<name>W2PKU6_PHYN3</name>
<feature type="region of interest" description="Disordered" evidence="1">
    <location>
        <begin position="283"/>
        <end position="315"/>
    </location>
</feature>
<proteinExistence type="predicted"/>
<accession>W2PKU6</accession>
<dbReference type="AlphaFoldDB" id="W2PKU6"/>
<organism evidence="2 3">
    <name type="scientific">Phytophthora nicotianae (strain INRA-310)</name>
    <name type="common">Phytophthora parasitica</name>
    <dbReference type="NCBI Taxonomy" id="761204"/>
    <lineage>
        <taxon>Eukaryota</taxon>
        <taxon>Sar</taxon>
        <taxon>Stramenopiles</taxon>
        <taxon>Oomycota</taxon>
        <taxon>Peronosporomycetes</taxon>
        <taxon>Peronosporales</taxon>
        <taxon>Peronosporaceae</taxon>
        <taxon>Phytophthora</taxon>
    </lineage>
</organism>
<dbReference type="EMBL" id="KI669635">
    <property type="protein sequence ID" value="ETN00660.1"/>
    <property type="molecule type" value="Genomic_DNA"/>
</dbReference>
<feature type="region of interest" description="Disordered" evidence="1">
    <location>
        <begin position="328"/>
        <end position="396"/>
    </location>
</feature>
<gene>
    <name evidence="2" type="ORF">PPTG_17864</name>
</gene>
<evidence type="ECO:0000256" key="1">
    <source>
        <dbReference type="SAM" id="MobiDB-lite"/>
    </source>
</evidence>
<reference evidence="3" key="1">
    <citation type="submission" date="2011-12" db="EMBL/GenBank/DDBJ databases">
        <authorList>
            <consortium name="The Broad Institute Genome Sequencing Platform"/>
            <person name="Russ C."/>
            <person name="Tyler B."/>
            <person name="Panabieres F."/>
            <person name="Shan W."/>
            <person name="Tripathy S."/>
            <person name="Grunwald N."/>
            <person name="Machado M."/>
            <person name="Young S.K."/>
            <person name="Zeng Q."/>
            <person name="Gargeya S."/>
            <person name="Fitzgerald M."/>
            <person name="Haas B."/>
            <person name="Abouelleil A."/>
            <person name="Alvarado L."/>
            <person name="Arachchi H.M."/>
            <person name="Berlin A."/>
            <person name="Chapman S.B."/>
            <person name="Gearin G."/>
            <person name="Goldberg J."/>
            <person name="Griggs A."/>
            <person name="Gujja S."/>
            <person name="Hansen M."/>
            <person name="Heiman D."/>
            <person name="Howarth C."/>
            <person name="Larimer J."/>
            <person name="Lui A."/>
            <person name="MacDonald P.J.P."/>
            <person name="McCowen C."/>
            <person name="Montmayeur A."/>
            <person name="Murphy C."/>
            <person name="Neiman D."/>
            <person name="Pearson M."/>
            <person name="Priest M."/>
            <person name="Roberts A."/>
            <person name="Saif S."/>
            <person name="Shea T."/>
            <person name="Sisk P."/>
            <person name="Stolte C."/>
            <person name="Sykes S."/>
            <person name="Wortman J."/>
            <person name="Nusbaum C."/>
            <person name="Birren B."/>
        </authorList>
    </citation>
    <scope>NUCLEOTIDE SEQUENCE [LARGE SCALE GENOMIC DNA]</scope>
    <source>
        <strain evidence="3">INRA-310</strain>
    </source>
</reference>
<feature type="compositionally biased region" description="Acidic residues" evidence="1">
    <location>
        <begin position="377"/>
        <end position="390"/>
    </location>
</feature>
<dbReference type="GeneID" id="20186807"/>
<dbReference type="OrthoDB" id="101623at2759"/>
<protein>
    <submittedName>
        <fullName evidence="2">Uncharacterized protein</fullName>
    </submittedName>
</protein>
<reference evidence="2 3" key="2">
    <citation type="submission" date="2013-11" db="EMBL/GenBank/DDBJ databases">
        <title>The Genome Sequence of Phytophthora parasitica INRA-310.</title>
        <authorList>
            <consortium name="The Broad Institute Genomics Platform"/>
            <person name="Russ C."/>
            <person name="Tyler B."/>
            <person name="Panabieres F."/>
            <person name="Shan W."/>
            <person name="Tripathy S."/>
            <person name="Grunwald N."/>
            <person name="Machado M."/>
            <person name="Johnson C.S."/>
            <person name="Arredondo F."/>
            <person name="Hong C."/>
            <person name="Coffey M."/>
            <person name="Young S.K."/>
            <person name="Zeng Q."/>
            <person name="Gargeya S."/>
            <person name="Fitzgerald M."/>
            <person name="Abouelleil A."/>
            <person name="Alvarado L."/>
            <person name="Chapman S.B."/>
            <person name="Gainer-Dewar J."/>
            <person name="Goldberg J."/>
            <person name="Griggs A."/>
            <person name="Gujja S."/>
            <person name="Hansen M."/>
            <person name="Howarth C."/>
            <person name="Imamovic A."/>
            <person name="Ireland A."/>
            <person name="Larimer J."/>
            <person name="McCowan C."/>
            <person name="Murphy C."/>
            <person name="Pearson M."/>
            <person name="Poon T.W."/>
            <person name="Priest M."/>
            <person name="Roberts A."/>
            <person name="Saif S."/>
            <person name="Shea T."/>
            <person name="Sykes S."/>
            <person name="Wortman J."/>
            <person name="Nusbaum C."/>
            <person name="Birren B."/>
        </authorList>
    </citation>
    <scope>NUCLEOTIDE SEQUENCE [LARGE SCALE GENOMIC DNA]</scope>
    <source>
        <strain evidence="2 3">INRA-310</strain>
    </source>
</reference>
<evidence type="ECO:0000313" key="3">
    <source>
        <dbReference type="Proteomes" id="UP000018817"/>
    </source>
</evidence>